<evidence type="ECO:0000256" key="4">
    <source>
        <dbReference type="ARBA" id="ARBA00022448"/>
    </source>
</evidence>
<dbReference type="Gene3D" id="3.40.1380.10">
    <property type="match status" value="1"/>
</dbReference>
<dbReference type="PANTHER" id="PTHR11693">
    <property type="entry name" value="ATP SYNTHASE GAMMA CHAIN"/>
    <property type="match status" value="1"/>
</dbReference>
<evidence type="ECO:0000256" key="9">
    <source>
        <dbReference type="ARBA" id="ARBA00023196"/>
    </source>
</evidence>
<dbReference type="Pfam" id="PF00231">
    <property type="entry name" value="ATP-synt"/>
    <property type="match status" value="1"/>
</dbReference>
<dbReference type="EMBL" id="CP102453">
    <property type="protein sequence ID" value="UUX33991.1"/>
    <property type="molecule type" value="Genomic_DNA"/>
</dbReference>
<keyword evidence="5 11" id="KW-1003">Cell membrane</keyword>
<dbReference type="PANTHER" id="PTHR11693:SF22">
    <property type="entry name" value="ATP SYNTHASE SUBUNIT GAMMA, MITOCHONDRIAL"/>
    <property type="match status" value="1"/>
</dbReference>
<evidence type="ECO:0000256" key="11">
    <source>
        <dbReference type="HAMAP-Rule" id="MF_00815"/>
    </source>
</evidence>
<evidence type="ECO:0000256" key="10">
    <source>
        <dbReference type="ARBA" id="ARBA00023310"/>
    </source>
</evidence>
<name>A0ABY5P5Z0_9LACT</name>
<dbReference type="Gene3D" id="1.10.287.80">
    <property type="entry name" value="ATP synthase, gamma subunit, helix hairpin domain"/>
    <property type="match status" value="1"/>
</dbReference>
<reference evidence="12 13" key="1">
    <citation type="submission" date="2022-08" db="EMBL/GenBank/DDBJ databases">
        <title>Aerococcaceae sp. nov isolated from spoiled eye mask.</title>
        <authorList>
            <person name="Zhou G."/>
            <person name="Xie X.-B."/>
            <person name="Shi Q.-S."/>
            <person name="Wang Y.-S."/>
            <person name="Wen X."/>
            <person name="Peng H."/>
            <person name="Yang X.-J."/>
            <person name="Tao H.-B."/>
            <person name="Huang X.-M."/>
        </authorList>
    </citation>
    <scope>NUCLEOTIDE SEQUENCE [LARGE SCALE GENOMIC DNA]</scope>
    <source>
        <strain evidence="13">DM20194951</strain>
    </source>
</reference>
<dbReference type="RefSeq" id="WP_313793493.1">
    <property type="nucleotide sequence ID" value="NZ_CP102453.1"/>
</dbReference>
<dbReference type="SUPFAM" id="SSF52943">
    <property type="entry name" value="ATP synthase (F1-ATPase), gamma subunit"/>
    <property type="match status" value="1"/>
</dbReference>
<evidence type="ECO:0000256" key="2">
    <source>
        <dbReference type="ARBA" id="ARBA00004170"/>
    </source>
</evidence>
<dbReference type="NCBIfam" id="TIGR01146">
    <property type="entry name" value="ATPsyn_F1gamma"/>
    <property type="match status" value="1"/>
</dbReference>
<keyword evidence="10 11" id="KW-0066">ATP synthesis</keyword>
<keyword evidence="13" id="KW-1185">Reference proteome</keyword>
<keyword evidence="7 11" id="KW-0406">Ion transport</keyword>
<sequence length="314" mass="35708">MSLNELKKRMDSTSKTAQITKAMQMVSAAKYHKLVGVANNYFTYSTVLRRMVARLAKYQFDLLDDGVPMDVDEANFVDFHDFLIERPVKKVGYLVISSDKGLAGGYNSSVIRSMEQLLERDHKDKQEVVILAIGNPIAKYCRDQGYEVVFEQHDLSDYPNFTEVQLIMRKAVDLYKEQVFDALYVCYNHHLSALKSQFRADQILPLSEVDMADELAVAPTNREVLIEPSQTDVLDVLLPQYAESQIYGAIIDAKTAEHASRMNAMRSATDNAHEMIADLKQQYNQERQIKVTDEIIEIINGANALNNKQEEGNR</sequence>
<protein>
    <recommendedName>
        <fullName evidence="11">ATP synthase gamma chain</fullName>
    </recommendedName>
    <alternativeName>
        <fullName evidence="11">ATP synthase F1 sector gamma subunit</fullName>
    </alternativeName>
    <alternativeName>
        <fullName evidence="11">F-ATPase gamma subunit</fullName>
    </alternativeName>
</protein>
<comment type="subcellular location">
    <subcellularLocation>
        <location evidence="11">Cell membrane</location>
        <topology evidence="11">Peripheral membrane protein</topology>
    </subcellularLocation>
    <subcellularLocation>
        <location evidence="2">Membrane</location>
        <topology evidence="2">Peripheral membrane protein</topology>
    </subcellularLocation>
</comment>
<evidence type="ECO:0000256" key="5">
    <source>
        <dbReference type="ARBA" id="ARBA00022475"/>
    </source>
</evidence>
<proteinExistence type="inferred from homology"/>
<comment type="subunit">
    <text evidence="11">F-type ATPases have 2 components, CF(1) - the catalytic core - and CF(0) - the membrane proton channel. CF(1) has five subunits: alpha(3), beta(3), gamma(1), delta(1), epsilon(1). CF(0) has three main subunits: a, b and c.</text>
</comment>
<evidence type="ECO:0000313" key="13">
    <source>
        <dbReference type="Proteomes" id="UP001315967"/>
    </source>
</evidence>
<keyword evidence="9 11" id="KW-0139">CF(1)</keyword>
<dbReference type="HAMAP" id="MF_00815">
    <property type="entry name" value="ATP_synth_gamma_bact"/>
    <property type="match status" value="1"/>
</dbReference>
<gene>
    <name evidence="11 12" type="primary">atpG</name>
    <name evidence="12" type="ORF">NRE15_14080</name>
</gene>
<evidence type="ECO:0000256" key="8">
    <source>
        <dbReference type="ARBA" id="ARBA00023136"/>
    </source>
</evidence>
<keyword evidence="8 11" id="KW-0472">Membrane</keyword>
<dbReference type="InterPro" id="IPR023632">
    <property type="entry name" value="ATP_synth_F1_gsu_CS"/>
</dbReference>
<evidence type="ECO:0000313" key="12">
    <source>
        <dbReference type="EMBL" id="UUX33991.1"/>
    </source>
</evidence>
<evidence type="ECO:0000256" key="1">
    <source>
        <dbReference type="ARBA" id="ARBA00003456"/>
    </source>
</evidence>
<dbReference type="InterPro" id="IPR035968">
    <property type="entry name" value="ATP_synth_F1_ATPase_gsu"/>
</dbReference>
<evidence type="ECO:0000256" key="7">
    <source>
        <dbReference type="ARBA" id="ARBA00023065"/>
    </source>
</evidence>
<dbReference type="PROSITE" id="PS00153">
    <property type="entry name" value="ATPASE_GAMMA"/>
    <property type="match status" value="1"/>
</dbReference>
<comment type="function">
    <text evidence="1 11">Produces ATP from ADP in the presence of a proton gradient across the membrane. The gamma chain is believed to be important in regulating ATPase activity and the flow of protons through the CF(0) complex.</text>
</comment>
<dbReference type="CDD" id="cd12151">
    <property type="entry name" value="F1-ATPase_gamma"/>
    <property type="match status" value="1"/>
</dbReference>
<evidence type="ECO:0000256" key="3">
    <source>
        <dbReference type="ARBA" id="ARBA00007681"/>
    </source>
</evidence>
<comment type="similarity">
    <text evidence="3 11">Belongs to the ATPase gamma chain family.</text>
</comment>
<accession>A0ABY5P5Z0</accession>
<keyword evidence="4 11" id="KW-0813">Transport</keyword>
<dbReference type="PRINTS" id="PR00126">
    <property type="entry name" value="ATPASEGAMMA"/>
</dbReference>
<organism evidence="12 13">
    <name type="scientific">Fundicoccus culcitae</name>
    <dbReference type="NCBI Taxonomy" id="2969821"/>
    <lineage>
        <taxon>Bacteria</taxon>
        <taxon>Bacillati</taxon>
        <taxon>Bacillota</taxon>
        <taxon>Bacilli</taxon>
        <taxon>Lactobacillales</taxon>
        <taxon>Aerococcaceae</taxon>
        <taxon>Fundicoccus</taxon>
    </lineage>
</organism>
<evidence type="ECO:0000256" key="6">
    <source>
        <dbReference type="ARBA" id="ARBA00022781"/>
    </source>
</evidence>
<dbReference type="Proteomes" id="UP001315967">
    <property type="component" value="Chromosome"/>
</dbReference>
<dbReference type="InterPro" id="IPR000131">
    <property type="entry name" value="ATP_synth_F1_gsu"/>
</dbReference>
<keyword evidence="6 11" id="KW-0375">Hydrogen ion transport</keyword>